<dbReference type="Proteomes" id="UP000265663">
    <property type="component" value="Unassembled WGS sequence"/>
</dbReference>
<dbReference type="Pfam" id="PF00107">
    <property type="entry name" value="ADH_zinc_N"/>
    <property type="match status" value="1"/>
</dbReference>
<gene>
    <name evidence="9" type="ORF">GMOD_00009246</name>
</gene>
<dbReference type="Gene3D" id="1.20.1250.20">
    <property type="entry name" value="MFS general substrate transporter like domains"/>
    <property type="match status" value="2"/>
</dbReference>
<dbReference type="CDD" id="cd05188">
    <property type="entry name" value="MDR"/>
    <property type="match status" value="1"/>
</dbReference>
<feature type="transmembrane region" description="Helical" evidence="7">
    <location>
        <begin position="386"/>
        <end position="408"/>
    </location>
</feature>
<dbReference type="PANTHER" id="PTHR43791">
    <property type="entry name" value="PERMEASE-RELATED"/>
    <property type="match status" value="1"/>
</dbReference>
<feature type="transmembrane region" description="Helical" evidence="7">
    <location>
        <begin position="337"/>
        <end position="354"/>
    </location>
</feature>
<feature type="transmembrane region" description="Helical" evidence="7">
    <location>
        <begin position="420"/>
        <end position="442"/>
    </location>
</feature>
<sequence>MAQAHAQEDYGTKESNSQNEDVKHDDTHEIAEHGHAATDIYGKALIEFDPKAEARLRLKIDLYIIPTVAILYLFCFIDRANIGNARLAGFEKDLKLKGYDYNTVLSMFYISYIIFEIPSNMCCKWIGPGWFIPTISLCFGITSLGTAFVQDISSACGVRFLLGIFEAGMLPGIAYYLSRWYRRSELAFRLAMYIVMAPLAGAFGGLLASAILTLDSFGSLHRWRMIFAIEGIITSGVALISFFTLTDRPETARWLTQEEKDLAIARVKSERVGQIEVLDKLDKKKTLRGIFNPVILTDAFIFLLDNITVQGLAFFLPTIVKTIYPKNTVVSQQLHTVPPYVVGAVVSMIFPYLCGRFDRRMIFFIASAPLMMIGYIMFLASKDHDVRYGATFLIASGAFTFGSLVNALASANVVSDTARASGIGTVVMFGNVGGLISTWSFLPTDAPNYPIGNGLNLATSSTILISSILLLLWMNSSNKKRQGIDVAQELAGKSAETNKAMPSAITIRQIEGKPGKVYYPLEKITVPEPKPKDDEAVITLSAAALNHRDLFIRQHLYPGTTFGVPLLADGVGTVTSTGSSPSARAWLNKRVLLNPGTGWASSPDGPEHPKGYAIMGGTKTNRVGTLQDVCVLPASELEECPTHLSDAEAAALPLTGLTAWRAFRVKSGNAMAGRNILVTGIGGGVALMVLGFAVSEGCNVYVTSGDQAKIDKAVALGAKGGVIYKESDWDAKLKDMLPADRKYLDAIIDGAGGDVVKVGSKLLKAGGVISIYGMTVSPKMDFLMSAVLRNIEVRGSTMGSRKEFKDMVQFVRETKMKPVVSRTVQGLDVDKIDGLFEDMKSAKQFGKLVVMLGGWSKL</sequence>
<dbReference type="PANTHER" id="PTHR43791:SF48">
    <property type="entry name" value="TRANSPORTER, PUTATIVE (AFU_ORTHOLOGUE AFUA_4G01000)-RELATED"/>
    <property type="match status" value="1"/>
</dbReference>
<dbReference type="GO" id="GO:0016491">
    <property type="term" value="F:oxidoreductase activity"/>
    <property type="evidence" value="ECO:0007669"/>
    <property type="project" value="InterPro"/>
</dbReference>
<protein>
    <submittedName>
        <fullName evidence="9">MFS transporter</fullName>
    </submittedName>
</protein>
<dbReference type="InterPro" id="IPR036291">
    <property type="entry name" value="NAD(P)-bd_dom_sf"/>
</dbReference>
<dbReference type="Pfam" id="PF07690">
    <property type="entry name" value="MFS_1"/>
    <property type="match status" value="1"/>
</dbReference>
<dbReference type="SUPFAM" id="SSF103473">
    <property type="entry name" value="MFS general substrate transporter"/>
    <property type="match status" value="1"/>
</dbReference>
<dbReference type="GO" id="GO:0022857">
    <property type="term" value="F:transmembrane transporter activity"/>
    <property type="evidence" value="ECO:0007669"/>
    <property type="project" value="InterPro"/>
</dbReference>
<feature type="transmembrane region" description="Helical" evidence="7">
    <location>
        <begin position="160"/>
        <end position="178"/>
    </location>
</feature>
<dbReference type="SMART" id="SM00829">
    <property type="entry name" value="PKS_ER"/>
    <property type="match status" value="1"/>
</dbReference>
<dbReference type="Gene3D" id="3.90.180.10">
    <property type="entry name" value="Medium-chain alcohol dehydrogenases, catalytic domain"/>
    <property type="match status" value="1"/>
</dbReference>
<evidence type="ECO:0000256" key="1">
    <source>
        <dbReference type="ARBA" id="ARBA00004141"/>
    </source>
</evidence>
<feature type="transmembrane region" description="Helical" evidence="7">
    <location>
        <begin position="99"/>
        <end position="117"/>
    </location>
</feature>
<accession>A0A3M7MC09</accession>
<keyword evidence="2" id="KW-0813">Transport</keyword>
<dbReference type="InterPro" id="IPR013149">
    <property type="entry name" value="ADH-like_C"/>
</dbReference>
<dbReference type="FunFam" id="3.40.50.720:FF:000481">
    <property type="entry name" value="Alcohol dehydrogenase, variant"/>
    <property type="match status" value="1"/>
</dbReference>
<evidence type="ECO:0000259" key="8">
    <source>
        <dbReference type="PROSITE" id="PS50850"/>
    </source>
</evidence>
<feature type="domain" description="Major facilitator superfamily (MFS) profile" evidence="8">
    <location>
        <begin position="64"/>
        <end position="478"/>
    </location>
</feature>
<evidence type="ECO:0000313" key="10">
    <source>
        <dbReference type="Proteomes" id="UP000265663"/>
    </source>
</evidence>
<dbReference type="PROSITE" id="PS50850">
    <property type="entry name" value="MFS"/>
    <property type="match status" value="1"/>
</dbReference>
<feature type="transmembrane region" description="Helical" evidence="7">
    <location>
        <begin position="361"/>
        <end position="380"/>
    </location>
</feature>
<dbReference type="FunFam" id="1.20.1250.20:FF:000034">
    <property type="entry name" value="MFS general substrate transporter"/>
    <property type="match status" value="1"/>
</dbReference>
<dbReference type="FunFam" id="1.20.1250.20:FF:000013">
    <property type="entry name" value="MFS general substrate transporter"/>
    <property type="match status" value="1"/>
</dbReference>
<feature type="transmembrane region" description="Helical" evidence="7">
    <location>
        <begin position="454"/>
        <end position="474"/>
    </location>
</feature>
<name>A0A3M7MC09_9PLEO</name>
<dbReference type="InterPro" id="IPR011032">
    <property type="entry name" value="GroES-like_sf"/>
</dbReference>
<proteinExistence type="predicted"/>
<organism evidence="9 10">
    <name type="scientific">Pyrenophora seminiperda CCB06</name>
    <dbReference type="NCBI Taxonomy" id="1302712"/>
    <lineage>
        <taxon>Eukaryota</taxon>
        <taxon>Fungi</taxon>
        <taxon>Dikarya</taxon>
        <taxon>Ascomycota</taxon>
        <taxon>Pezizomycotina</taxon>
        <taxon>Dothideomycetes</taxon>
        <taxon>Pleosporomycetidae</taxon>
        <taxon>Pleosporales</taxon>
        <taxon>Pleosporineae</taxon>
        <taxon>Pleosporaceae</taxon>
        <taxon>Pyrenophora</taxon>
    </lineage>
</organism>
<evidence type="ECO:0000256" key="4">
    <source>
        <dbReference type="ARBA" id="ARBA00022989"/>
    </source>
</evidence>
<feature type="transmembrane region" description="Helical" evidence="7">
    <location>
        <begin position="60"/>
        <end position="79"/>
    </location>
</feature>
<keyword evidence="4 7" id="KW-1133">Transmembrane helix</keyword>
<evidence type="ECO:0000256" key="5">
    <source>
        <dbReference type="ARBA" id="ARBA00023136"/>
    </source>
</evidence>
<dbReference type="InterPro" id="IPR011701">
    <property type="entry name" value="MFS"/>
</dbReference>
<feature type="compositionally biased region" description="Basic and acidic residues" evidence="6">
    <location>
        <begin position="1"/>
        <end position="12"/>
    </location>
</feature>
<comment type="subcellular location">
    <subcellularLocation>
        <location evidence="1">Membrane</location>
        <topology evidence="1">Multi-pass membrane protein</topology>
    </subcellularLocation>
</comment>
<dbReference type="SUPFAM" id="SSF51735">
    <property type="entry name" value="NAD(P)-binding Rossmann-fold domains"/>
    <property type="match status" value="1"/>
</dbReference>
<feature type="transmembrane region" description="Helical" evidence="7">
    <location>
        <begin position="290"/>
        <end position="317"/>
    </location>
</feature>
<dbReference type="EMBL" id="KE747828">
    <property type="protein sequence ID" value="RMZ71894.1"/>
    <property type="molecule type" value="Genomic_DNA"/>
</dbReference>
<keyword evidence="5 7" id="KW-0472">Membrane</keyword>
<feature type="transmembrane region" description="Helical" evidence="7">
    <location>
        <begin position="129"/>
        <end position="148"/>
    </location>
</feature>
<keyword evidence="3 7" id="KW-0812">Transmembrane</keyword>
<dbReference type="OrthoDB" id="2985014at2759"/>
<dbReference type="SUPFAM" id="SSF50129">
    <property type="entry name" value="GroES-like"/>
    <property type="match status" value="1"/>
</dbReference>
<dbReference type="AlphaFoldDB" id="A0A3M7MC09"/>
<evidence type="ECO:0000256" key="2">
    <source>
        <dbReference type="ARBA" id="ARBA00022448"/>
    </source>
</evidence>
<feature type="transmembrane region" description="Helical" evidence="7">
    <location>
        <begin position="190"/>
        <end position="213"/>
    </location>
</feature>
<evidence type="ECO:0000256" key="7">
    <source>
        <dbReference type="SAM" id="Phobius"/>
    </source>
</evidence>
<feature type="transmembrane region" description="Helical" evidence="7">
    <location>
        <begin position="225"/>
        <end position="245"/>
    </location>
</feature>
<keyword evidence="10" id="KW-1185">Reference proteome</keyword>
<dbReference type="InterPro" id="IPR013154">
    <property type="entry name" value="ADH-like_N"/>
</dbReference>
<dbReference type="InterPro" id="IPR036259">
    <property type="entry name" value="MFS_trans_sf"/>
</dbReference>
<reference evidence="9 10" key="1">
    <citation type="journal article" date="2014" name="PLoS ONE">
        <title>De novo Genome Assembly of the Fungal Plant Pathogen Pyrenophora semeniperda.</title>
        <authorList>
            <person name="Soliai M.M."/>
            <person name="Meyer S.E."/>
            <person name="Udall J.A."/>
            <person name="Elzinga D.E."/>
            <person name="Hermansen R.A."/>
            <person name="Bodily P.M."/>
            <person name="Hart A.A."/>
            <person name="Coleman C.E."/>
        </authorList>
    </citation>
    <scope>NUCLEOTIDE SEQUENCE [LARGE SCALE GENOMIC DNA]</scope>
    <source>
        <strain evidence="9 10">CCB06</strain>
        <tissue evidence="9">Mycelium</tissue>
    </source>
</reference>
<evidence type="ECO:0000256" key="3">
    <source>
        <dbReference type="ARBA" id="ARBA00022692"/>
    </source>
</evidence>
<dbReference type="Pfam" id="PF08240">
    <property type="entry name" value="ADH_N"/>
    <property type="match status" value="1"/>
</dbReference>
<feature type="region of interest" description="Disordered" evidence="6">
    <location>
        <begin position="1"/>
        <end position="24"/>
    </location>
</feature>
<dbReference type="GO" id="GO:0016020">
    <property type="term" value="C:membrane"/>
    <property type="evidence" value="ECO:0007669"/>
    <property type="project" value="UniProtKB-SubCell"/>
</dbReference>
<evidence type="ECO:0000256" key="6">
    <source>
        <dbReference type="SAM" id="MobiDB-lite"/>
    </source>
</evidence>
<dbReference type="InterPro" id="IPR020843">
    <property type="entry name" value="ER"/>
</dbReference>
<evidence type="ECO:0000313" key="9">
    <source>
        <dbReference type="EMBL" id="RMZ71894.1"/>
    </source>
</evidence>
<feature type="transmembrane region" description="Helical" evidence="7">
    <location>
        <begin position="676"/>
        <end position="694"/>
    </location>
</feature>
<dbReference type="InterPro" id="IPR020846">
    <property type="entry name" value="MFS_dom"/>
</dbReference>
<dbReference type="Gene3D" id="3.40.50.720">
    <property type="entry name" value="NAD(P)-binding Rossmann-like Domain"/>
    <property type="match status" value="1"/>
</dbReference>